<name>A0ABR9RFI6_9FIRM</name>
<dbReference type="Pfam" id="PF02517">
    <property type="entry name" value="Rce1-like"/>
    <property type="match status" value="1"/>
</dbReference>
<feature type="transmembrane region" description="Helical" evidence="1">
    <location>
        <begin position="290"/>
        <end position="311"/>
    </location>
</feature>
<evidence type="ECO:0000313" key="4">
    <source>
        <dbReference type="Proteomes" id="UP000758652"/>
    </source>
</evidence>
<dbReference type="RefSeq" id="WP_087172834.1">
    <property type="nucleotide sequence ID" value="NZ_JADCKL010000001.1"/>
</dbReference>
<feature type="transmembrane region" description="Helical" evidence="1">
    <location>
        <begin position="183"/>
        <end position="214"/>
    </location>
</feature>
<feature type="transmembrane region" description="Helical" evidence="1">
    <location>
        <begin position="12"/>
        <end position="42"/>
    </location>
</feature>
<keyword evidence="3" id="KW-0378">Hydrolase</keyword>
<proteinExistence type="predicted"/>
<reference evidence="3 4" key="1">
    <citation type="submission" date="2020-10" db="EMBL/GenBank/DDBJ databases">
        <title>ChiBAC.</title>
        <authorList>
            <person name="Zenner C."/>
            <person name="Hitch T.C.A."/>
            <person name="Clavel T."/>
        </authorList>
    </citation>
    <scope>NUCLEOTIDE SEQUENCE [LARGE SCALE GENOMIC DNA]</scope>
    <source>
        <strain evidence="3 4">DSM 108991</strain>
    </source>
</reference>
<sequence length="317" mass="34457">MKKQVRKMTNRTAGYIFFYNLIMVAVMFGAVAIRTIAIMAGAGSEQAADRAVGAFGQNMGSFLGILSIAGVCGGLLFLAIASRRTGLVREAFRSSRKMEAGNFIRIFCVFMACQTIFTVAALLAELVLNPFGLTLKNAAESASAVSGDLPMFLYASLIGPVAEELVFRGFVLRRLLGGGKGFAIVLSAVLFGAMHGNFLQGTFAVGAGLVFGYVAVEYSIGWSILIHVLNNLVFSDLLGRLAGALPKTAGAVLEYGVPGFFFLAACVILVKEREKVVSWWRRNRPPRRYWLWAFTTFWMLLFLIMETVVALEGVSRL</sequence>
<dbReference type="InterPro" id="IPR003675">
    <property type="entry name" value="Rce1/LyrA-like_dom"/>
</dbReference>
<gene>
    <name evidence="3" type="ORF">INF30_00390</name>
</gene>
<keyword evidence="4" id="KW-1185">Reference proteome</keyword>
<protein>
    <submittedName>
        <fullName evidence="3">CPBP family intramembrane metalloprotease</fullName>
    </submittedName>
</protein>
<organism evidence="3 4">
    <name type="scientific">Claveliimonas monacensis</name>
    <dbReference type="NCBI Taxonomy" id="2779351"/>
    <lineage>
        <taxon>Bacteria</taxon>
        <taxon>Bacillati</taxon>
        <taxon>Bacillota</taxon>
        <taxon>Clostridia</taxon>
        <taxon>Lachnospirales</taxon>
        <taxon>Lachnospiraceae</taxon>
        <taxon>Claveliimonas</taxon>
    </lineage>
</organism>
<keyword evidence="1" id="KW-0812">Transmembrane</keyword>
<keyword evidence="1" id="KW-0472">Membrane</keyword>
<accession>A0ABR9RFI6</accession>
<keyword evidence="1" id="KW-1133">Transmembrane helix</keyword>
<dbReference type="PANTHER" id="PTHR36435:SF1">
    <property type="entry name" value="CAAX AMINO TERMINAL PROTEASE FAMILY PROTEIN"/>
    <property type="match status" value="1"/>
</dbReference>
<dbReference type="GO" id="GO:0008237">
    <property type="term" value="F:metallopeptidase activity"/>
    <property type="evidence" value="ECO:0007669"/>
    <property type="project" value="UniProtKB-KW"/>
</dbReference>
<feature type="transmembrane region" description="Helical" evidence="1">
    <location>
        <begin position="103"/>
        <end position="124"/>
    </location>
</feature>
<feature type="transmembrane region" description="Helical" evidence="1">
    <location>
        <begin position="251"/>
        <end position="270"/>
    </location>
</feature>
<evidence type="ECO:0000256" key="1">
    <source>
        <dbReference type="SAM" id="Phobius"/>
    </source>
</evidence>
<keyword evidence="3" id="KW-0645">Protease</keyword>
<feature type="transmembrane region" description="Helical" evidence="1">
    <location>
        <begin position="62"/>
        <end position="82"/>
    </location>
</feature>
<dbReference type="EMBL" id="JADCKL010000001">
    <property type="protein sequence ID" value="MBE5061729.1"/>
    <property type="molecule type" value="Genomic_DNA"/>
</dbReference>
<evidence type="ECO:0000313" key="3">
    <source>
        <dbReference type="EMBL" id="MBE5061729.1"/>
    </source>
</evidence>
<dbReference type="Proteomes" id="UP000758652">
    <property type="component" value="Unassembled WGS sequence"/>
</dbReference>
<feature type="domain" description="CAAX prenyl protease 2/Lysostaphin resistance protein A-like" evidence="2">
    <location>
        <begin position="148"/>
        <end position="233"/>
    </location>
</feature>
<dbReference type="PANTHER" id="PTHR36435">
    <property type="entry name" value="SLR1288 PROTEIN"/>
    <property type="match status" value="1"/>
</dbReference>
<comment type="caution">
    <text evidence="3">The sequence shown here is derived from an EMBL/GenBank/DDBJ whole genome shotgun (WGS) entry which is preliminary data.</text>
</comment>
<evidence type="ECO:0000259" key="2">
    <source>
        <dbReference type="Pfam" id="PF02517"/>
    </source>
</evidence>
<dbReference type="InterPro" id="IPR052710">
    <property type="entry name" value="CAAX_protease"/>
</dbReference>
<keyword evidence="3" id="KW-0482">Metalloprotease</keyword>